<dbReference type="Proteomes" id="UP000824988">
    <property type="component" value="Chromosome"/>
</dbReference>
<organism evidence="2 3">
    <name type="scientific">Methylogaea oryzae</name>
    <dbReference type="NCBI Taxonomy" id="1295382"/>
    <lineage>
        <taxon>Bacteria</taxon>
        <taxon>Pseudomonadati</taxon>
        <taxon>Pseudomonadota</taxon>
        <taxon>Gammaproteobacteria</taxon>
        <taxon>Methylococcales</taxon>
        <taxon>Methylococcaceae</taxon>
        <taxon>Methylogaea</taxon>
    </lineage>
</organism>
<keyword evidence="3" id="KW-1185">Reference proteome</keyword>
<dbReference type="RefSeq" id="WP_156302741.1">
    <property type="nucleotide sequence ID" value="NZ_AP019782.1"/>
</dbReference>
<dbReference type="KEGG" id="moz:MoryE10_09780"/>
<feature type="compositionally biased region" description="Polar residues" evidence="1">
    <location>
        <begin position="29"/>
        <end position="41"/>
    </location>
</feature>
<gene>
    <name evidence="2" type="ORF">MoryE10_09780</name>
</gene>
<evidence type="ECO:0000313" key="2">
    <source>
        <dbReference type="EMBL" id="BBL70372.1"/>
    </source>
</evidence>
<dbReference type="AlphaFoldDB" id="A0A8D4VMT0"/>
<feature type="region of interest" description="Disordered" evidence="1">
    <location>
        <begin position="15"/>
        <end position="41"/>
    </location>
</feature>
<name>A0A8D4VMT0_9GAMM</name>
<dbReference type="EMBL" id="AP019782">
    <property type="protein sequence ID" value="BBL70372.1"/>
    <property type="molecule type" value="Genomic_DNA"/>
</dbReference>
<accession>A0A8D4VMT0</accession>
<proteinExistence type="predicted"/>
<reference evidence="2" key="1">
    <citation type="submission" date="2019-06" db="EMBL/GenBank/DDBJ databases">
        <title>Complete genome sequence of Methylogaea oryzae strain JCM16910.</title>
        <authorList>
            <person name="Asakawa S."/>
        </authorList>
    </citation>
    <scope>NUCLEOTIDE SEQUENCE</scope>
    <source>
        <strain evidence="2">E10</strain>
    </source>
</reference>
<evidence type="ECO:0000313" key="3">
    <source>
        <dbReference type="Proteomes" id="UP000824988"/>
    </source>
</evidence>
<protein>
    <submittedName>
        <fullName evidence="2">Uncharacterized protein</fullName>
    </submittedName>
</protein>
<evidence type="ECO:0000256" key="1">
    <source>
        <dbReference type="SAM" id="MobiDB-lite"/>
    </source>
</evidence>
<sequence>MENEDKKNRVVNLFKEHSKSKAPRRRKATSSGNTVNISGNGNAVGQIVGGDVHNHHYPATPRAPKVVVTPAGDVITEAQKVALRQLRDEWIDLHNAIKKRPLTQAAAQKRINDKALVTSYHLIPANQYDGLVRWIKQQMGRLRNMPSAAAKDDGWRAAKIGAIKARCKNQLGDDKAYVDYIKKNFGQSSLSALATDQLQRTYAYIMSKKV</sequence>